<dbReference type="RefSeq" id="WP_137091017.1">
    <property type="nucleotide sequence ID" value="NZ_CP028923.1"/>
</dbReference>
<sequence length="139" mass="15990">MSENNNKTIAPKKTQSVLDYRENSKIKFTLHHNGVFETDCFPDTTMTYEDGLESTRITSEMLNNIPKPLLCNLSNVIRMSKECRKHFAGEDHAQTFTKCALIVTNPISRIIGNFFLGLNKPLKPTRIFLDRDKALEWLK</sequence>
<evidence type="ECO:0000313" key="3">
    <source>
        <dbReference type="Proteomes" id="UP000298616"/>
    </source>
</evidence>
<keyword evidence="3" id="KW-1185">Reference proteome</keyword>
<dbReference type="InterPro" id="IPR056695">
    <property type="entry name" value="DUF7793"/>
</dbReference>
<feature type="domain" description="DUF7793" evidence="1">
    <location>
        <begin position="32"/>
        <end position="139"/>
    </location>
</feature>
<evidence type="ECO:0000313" key="2">
    <source>
        <dbReference type="EMBL" id="QCK15419.1"/>
    </source>
</evidence>
<dbReference type="KEGG" id="fpf:DCC35_12020"/>
<dbReference type="OrthoDB" id="957652at2"/>
<dbReference type="EMBL" id="CP028923">
    <property type="protein sequence ID" value="QCK15419.1"/>
    <property type="molecule type" value="Genomic_DNA"/>
</dbReference>
<reference evidence="2 3" key="1">
    <citation type="submission" date="2018-04" db="EMBL/GenBank/DDBJ databases">
        <title>Complete genome uncultured novel isolate.</title>
        <authorList>
            <person name="Merlino G."/>
        </authorList>
    </citation>
    <scope>NUCLEOTIDE SEQUENCE [LARGE SCALE GENOMIC DNA]</scope>
    <source>
        <strain evidence="3">R1DC9</strain>
    </source>
</reference>
<dbReference type="Proteomes" id="UP000298616">
    <property type="component" value="Chromosome"/>
</dbReference>
<evidence type="ECO:0000259" key="1">
    <source>
        <dbReference type="Pfam" id="PF25056"/>
    </source>
</evidence>
<dbReference type="Pfam" id="PF25056">
    <property type="entry name" value="DUF7793"/>
    <property type="match status" value="1"/>
</dbReference>
<organism evidence="2 3">
    <name type="scientific">Mangrovivirga cuniculi</name>
    <dbReference type="NCBI Taxonomy" id="2715131"/>
    <lineage>
        <taxon>Bacteria</taxon>
        <taxon>Pseudomonadati</taxon>
        <taxon>Bacteroidota</taxon>
        <taxon>Cytophagia</taxon>
        <taxon>Cytophagales</taxon>
        <taxon>Mangrovivirgaceae</taxon>
        <taxon>Mangrovivirga</taxon>
    </lineage>
</organism>
<gene>
    <name evidence="2" type="ORF">DCC35_12020</name>
</gene>
<name>A0A4D7JH52_9BACT</name>
<protein>
    <submittedName>
        <fullName evidence="2">STAS/SEC14 domain-containing protein</fullName>
    </submittedName>
</protein>
<dbReference type="AlphaFoldDB" id="A0A4D7JH52"/>
<accession>A0A4D7JH52</accession>
<proteinExistence type="predicted"/>
<dbReference type="Gene3D" id="3.40.970.30">
    <property type="entry name" value="yp_829618.1 like domains"/>
    <property type="match status" value="1"/>
</dbReference>